<dbReference type="PANTHER" id="PTHR47966:SF51">
    <property type="entry name" value="BETA-SITE APP-CLEAVING ENZYME, ISOFORM A-RELATED"/>
    <property type="match status" value="1"/>
</dbReference>
<dbReference type="Proteomes" id="UP000664534">
    <property type="component" value="Unassembled WGS sequence"/>
</dbReference>
<accession>A0A8H3J676</accession>
<gene>
    <name evidence="5" type="ORF">IMSHALPRED_002760</name>
</gene>
<dbReference type="GO" id="GO:0004190">
    <property type="term" value="F:aspartic-type endopeptidase activity"/>
    <property type="evidence" value="ECO:0007669"/>
    <property type="project" value="InterPro"/>
</dbReference>
<comment type="caution">
    <text evidence="5">The sequence shown here is derived from an EMBL/GenBank/DDBJ whole genome shotgun (WGS) entry which is preliminary data.</text>
</comment>
<keyword evidence="3" id="KW-0472">Membrane</keyword>
<evidence type="ECO:0000313" key="6">
    <source>
        <dbReference type="Proteomes" id="UP000664534"/>
    </source>
</evidence>
<feature type="compositionally biased region" description="Polar residues" evidence="2">
    <location>
        <begin position="749"/>
        <end position="758"/>
    </location>
</feature>
<evidence type="ECO:0000256" key="1">
    <source>
        <dbReference type="ARBA" id="ARBA00007447"/>
    </source>
</evidence>
<keyword evidence="6" id="KW-1185">Reference proteome</keyword>
<dbReference type="CDD" id="cd05471">
    <property type="entry name" value="pepsin_like"/>
    <property type="match status" value="1"/>
</dbReference>
<name>A0A8H3J676_9LECA</name>
<feature type="region of interest" description="Disordered" evidence="2">
    <location>
        <begin position="1"/>
        <end position="26"/>
    </location>
</feature>
<dbReference type="SUPFAM" id="SSF50630">
    <property type="entry name" value="Acid proteases"/>
    <property type="match status" value="1"/>
</dbReference>
<feature type="compositionally biased region" description="Polar residues" evidence="2">
    <location>
        <begin position="530"/>
        <end position="544"/>
    </location>
</feature>
<dbReference type="PANTHER" id="PTHR47966">
    <property type="entry name" value="BETA-SITE APP-CLEAVING ENZYME, ISOFORM A-RELATED"/>
    <property type="match status" value="1"/>
</dbReference>
<feature type="region of interest" description="Disordered" evidence="2">
    <location>
        <begin position="583"/>
        <end position="679"/>
    </location>
</feature>
<dbReference type="InterPro" id="IPR001461">
    <property type="entry name" value="Aspartic_peptidase_A1"/>
</dbReference>
<dbReference type="Pfam" id="PF00026">
    <property type="entry name" value="Asp"/>
    <property type="match status" value="1"/>
</dbReference>
<feature type="region of interest" description="Disordered" evidence="2">
    <location>
        <begin position="728"/>
        <end position="771"/>
    </location>
</feature>
<dbReference type="EMBL" id="CAJPDT010000150">
    <property type="protein sequence ID" value="CAF9941512.1"/>
    <property type="molecule type" value="Genomic_DNA"/>
</dbReference>
<feature type="region of interest" description="Disordered" evidence="2">
    <location>
        <begin position="505"/>
        <end position="547"/>
    </location>
</feature>
<keyword evidence="3" id="KW-0812">Transmembrane</keyword>
<dbReference type="InterPro" id="IPR034164">
    <property type="entry name" value="Pepsin-like_dom"/>
</dbReference>
<feature type="compositionally biased region" description="Polar residues" evidence="2">
    <location>
        <begin position="603"/>
        <end position="613"/>
    </location>
</feature>
<dbReference type="PRINTS" id="PR00792">
    <property type="entry name" value="PEPSIN"/>
</dbReference>
<feature type="compositionally biased region" description="Low complexity" evidence="2">
    <location>
        <begin position="664"/>
        <end position="678"/>
    </location>
</feature>
<reference evidence="5" key="1">
    <citation type="submission" date="2021-03" db="EMBL/GenBank/DDBJ databases">
        <authorList>
            <person name="Tagirdzhanova G."/>
        </authorList>
    </citation>
    <scope>NUCLEOTIDE SEQUENCE</scope>
</reference>
<evidence type="ECO:0000313" key="5">
    <source>
        <dbReference type="EMBL" id="CAF9941512.1"/>
    </source>
</evidence>
<dbReference type="GO" id="GO:0006508">
    <property type="term" value="P:proteolysis"/>
    <property type="evidence" value="ECO:0007669"/>
    <property type="project" value="InterPro"/>
</dbReference>
<feature type="transmembrane region" description="Helical" evidence="3">
    <location>
        <begin position="430"/>
        <end position="451"/>
    </location>
</feature>
<protein>
    <recommendedName>
        <fullName evidence="4">Peptidase A1 domain-containing protein</fullName>
    </recommendedName>
</protein>
<evidence type="ECO:0000256" key="2">
    <source>
        <dbReference type="SAM" id="MobiDB-lite"/>
    </source>
</evidence>
<dbReference type="AlphaFoldDB" id="A0A8H3J676"/>
<evidence type="ECO:0000259" key="4">
    <source>
        <dbReference type="PROSITE" id="PS51767"/>
    </source>
</evidence>
<feature type="compositionally biased region" description="Basic and acidic residues" evidence="2">
    <location>
        <begin position="586"/>
        <end position="595"/>
    </location>
</feature>
<dbReference type="GO" id="GO:0000324">
    <property type="term" value="C:fungal-type vacuole"/>
    <property type="evidence" value="ECO:0007669"/>
    <property type="project" value="TreeGrafter"/>
</dbReference>
<organism evidence="5 6">
    <name type="scientific">Imshaugia aleurites</name>
    <dbReference type="NCBI Taxonomy" id="172621"/>
    <lineage>
        <taxon>Eukaryota</taxon>
        <taxon>Fungi</taxon>
        <taxon>Dikarya</taxon>
        <taxon>Ascomycota</taxon>
        <taxon>Pezizomycotina</taxon>
        <taxon>Lecanoromycetes</taxon>
        <taxon>OSLEUM clade</taxon>
        <taxon>Lecanoromycetidae</taxon>
        <taxon>Lecanorales</taxon>
        <taxon>Lecanorineae</taxon>
        <taxon>Parmeliaceae</taxon>
        <taxon>Imshaugia</taxon>
    </lineage>
</organism>
<dbReference type="OrthoDB" id="4074350at2759"/>
<feature type="compositionally biased region" description="Low complexity" evidence="2">
    <location>
        <begin position="645"/>
        <end position="657"/>
    </location>
</feature>
<sequence length="771" mass="83928">MSRVVARSSGSGPTSTPTPISWPPSQYWDGDDGSWSSFALRVGSPDQTVRVLISTASEVTWVVLPQGCPPNTTGITPSLTCTESRGETFNYSLSSSWSEIGNYSLGIELNLGYDFDGTYGLDTVSLGFSNATGGPTLYNQIVAGFETYDYYTGLFGLGDQPSNLTGSNDSNNLAGSSTYPSFLTTMKDTKAIPSLSWAYTAGAIYRLKGVFGSLTFGGYDASRLIPNNVTFDFAPDISRDIVVGLQQISSTALDRTPIYLLPNPILTFIDSTFPFIYLPLESCQAFEQAFGLTYNDTEQIYFINETLHETLTAANPNFTFSIGNSQTGGPTVDIVLPYASFDLLASYPMVEDPQNPVRYFPLARAANASQYTLGRTFLQEAYLIADYEHSNFSVSQARFEDGLAENIIAIPSAEPPATLKSHSHLSRNSIIGISIGVIVFVVLVVLVMYFARKRLRKYSQKSDMGKNIGSSRYSQDLKPANISALHEIDNNSLYLHRELPDSGKVELLDGSSPSGYELPDSGKVELLDGNSPSGSGNEISEMPQSPTPVPLCELGTRHTSIATSTLHRQSDRNKNAIFVETGISRESNESSEGLKESPCVETVISSSPKQKSLNLDRPLPTPPERTPEYLNRALPSIPSSENTQSSPTKSSTSSPFSATNGIHSQSSRTSITISESESVPPDTALDMIWQDYDMSWESHRRPEPSVLSTCSTDIKIMMQPEVTEMQLREHPSMSSLSTDVELRVPPGTPKSQTLSSSGGRKGERSPRANFF</sequence>
<evidence type="ECO:0000256" key="3">
    <source>
        <dbReference type="SAM" id="Phobius"/>
    </source>
</evidence>
<dbReference type="InterPro" id="IPR033121">
    <property type="entry name" value="PEPTIDASE_A1"/>
</dbReference>
<dbReference type="InterPro" id="IPR021109">
    <property type="entry name" value="Peptidase_aspartic_dom_sf"/>
</dbReference>
<feature type="domain" description="Peptidase A1" evidence="4">
    <location>
        <begin position="36"/>
        <end position="395"/>
    </location>
</feature>
<feature type="compositionally biased region" description="Low complexity" evidence="2">
    <location>
        <begin position="8"/>
        <end position="25"/>
    </location>
</feature>
<keyword evidence="3" id="KW-1133">Transmembrane helix</keyword>
<feature type="compositionally biased region" description="Basic and acidic residues" evidence="2">
    <location>
        <begin position="760"/>
        <end position="771"/>
    </location>
</feature>
<comment type="similarity">
    <text evidence="1">Belongs to the peptidase A1 family.</text>
</comment>
<proteinExistence type="inferred from homology"/>
<dbReference type="PROSITE" id="PS51767">
    <property type="entry name" value="PEPTIDASE_A1"/>
    <property type="match status" value="1"/>
</dbReference>
<dbReference type="Gene3D" id="2.40.70.10">
    <property type="entry name" value="Acid Proteases"/>
    <property type="match status" value="2"/>
</dbReference>